<organism evidence="4 5">
    <name type="scientific">Aeromonas media</name>
    <dbReference type="NCBI Taxonomy" id="651"/>
    <lineage>
        <taxon>Bacteria</taxon>
        <taxon>Pseudomonadati</taxon>
        <taxon>Pseudomonadota</taxon>
        <taxon>Gammaproteobacteria</taxon>
        <taxon>Aeromonadales</taxon>
        <taxon>Aeromonadaceae</taxon>
        <taxon>Aeromonas</taxon>
    </lineage>
</organism>
<dbReference type="PROSITE" id="PS51186">
    <property type="entry name" value="GNAT"/>
    <property type="match status" value="1"/>
</dbReference>
<evidence type="ECO:0000256" key="1">
    <source>
        <dbReference type="ARBA" id="ARBA00022679"/>
    </source>
</evidence>
<dbReference type="InterPro" id="IPR050680">
    <property type="entry name" value="YpeA/RimI_acetyltransf"/>
</dbReference>
<evidence type="ECO:0000259" key="3">
    <source>
        <dbReference type="PROSITE" id="PS51186"/>
    </source>
</evidence>
<feature type="domain" description="N-acetyltransferase" evidence="3">
    <location>
        <begin position="6"/>
        <end position="172"/>
    </location>
</feature>
<dbReference type="Pfam" id="PF00583">
    <property type="entry name" value="Acetyltransf_1"/>
    <property type="match status" value="1"/>
</dbReference>
<dbReference type="AlphaFoldDB" id="A0AAW5REY3"/>
<evidence type="ECO:0000313" key="4">
    <source>
        <dbReference type="EMBL" id="MCV3287255.1"/>
    </source>
</evidence>
<dbReference type="InterPro" id="IPR000182">
    <property type="entry name" value="GNAT_dom"/>
</dbReference>
<comment type="caution">
    <text evidence="4">The sequence shown here is derived from an EMBL/GenBank/DDBJ whole genome shotgun (WGS) entry which is preliminary data.</text>
</comment>
<accession>A0AAW5REY3</accession>
<dbReference type="RefSeq" id="WP_263684534.1">
    <property type="nucleotide sequence ID" value="NZ_JAJVCY010000003.1"/>
</dbReference>
<proteinExistence type="predicted"/>
<protein>
    <submittedName>
        <fullName evidence="4">GNAT family N-acetyltransferase</fullName>
    </submittedName>
</protein>
<evidence type="ECO:0000313" key="5">
    <source>
        <dbReference type="Proteomes" id="UP001208651"/>
    </source>
</evidence>
<dbReference type="Gene3D" id="3.40.630.30">
    <property type="match status" value="1"/>
</dbReference>
<dbReference type="PANTHER" id="PTHR43420">
    <property type="entry name" value="ACETYLTRANSFERASE"/>
    <property type="match status" value="1"/>
</dbReference>
<keyword evidence="1" id="KW-0808">Transferase</keyword>
<dbReference type="SUPFAM" id="SSF55729">
    <property type="entry name" value="Acyl-CoA N-acyltransferases (Nat)"/>
    <property type="match status" value="1"/>
</dbReference>
<sequence>MPTPIVRLIPMDEAAFPAYRDYFIDDYAQDLASNHGLTLADARHQAEASLLQHLPQGAATPGHNLLCILPVSDTVSGNTGNEVAPTAAIAGYLWHCVDSAAHTTFIYDFYTLPAHRGLGYGKAAMAVLEAELKCLGVSQIKLRVAHDNPRARALYEESGFHITGYNMAKMLG</sequence>
<dbReference type="CDD" id="cd04301">
    <property type="entry name" value="NAT_SF"/>
    <property type="match status" value="1"/>
</dbReference>
<evidence type="ECO:0000256" key="2">
    <source>
        <dbReference type="ARBA" id="ARBA00023315"/>
    </source>
</evidence>
<reference evidence="4" key="1">
    <citation type="submission" date="2022-01" db="EMBL/GenBank/DDBJ databases">
        <title>Comparison of Fish pathogen Aeromonas spp.</title>
        <authorList>
            <person name="Dubey S."/>
            <person name="Sorum H."/>
            <person name="Munangandu H.M."/>
        </authorList>
    </citation>
    <scope>NUCLEOTIDE SEQUENCE</scope>
    <source>
        <strain evidence="4">SD/21-15</strain>
    </source>
</reference>
<keyword evidence="2" id="KW-0012">Acyltransferase</keyword>
<dbReference type="Proteomes" id="UP001208651">
    <property type="component" value="Unassembled WGS sequence"/>
</dbReference>
<name>A0AAW5REY3_AERME</name>
<dbReference type="EMBL" id="JAJVCY010000003">
    <property type="protein sequence ID" value="MCV3287255.1"/>
    <property type="molecule type" value="Genomic_DNA"/>
</dbReference>
<dbReference type="InterPro" id="IPR016181">
    <property type="entry name" value="Acyl_CoA_acyltransferase"/>
</dbReference>
<dbReference type="GO" id="GO:0016747">
    <property type="term" value="F:acyltransferase activity, transferring groups other than amino-acyl groups"/>
    <property type="evidence" value="ECO:0007669"/>
    <property type="project" value="InterPro"/>
</dbReference>
<gene>
    <name evidence="4" type="ORF">LZT28_03125</name>
</gene>